<evidence type="ECO:0000256" key="2">
    <source>
        <dbReference type="SAM" id="Phobius"/>
    </source>
</evidence>
<reference evidence="5" key="1">
    <citation type="journal article" date="2019" name="PLoS Negl. Trop. Dis.">
        <title>Revisiting the worldwide diversity of Leptospira species in the environment.</title>
        <authorList>
            <person name="Vincent A.T."/>
            <person name="Schiettekatte O."/>
            <person name="Bourhy P."/>
            <person name="Veyrier F.J."/>
            <person name="Picardeau M."/>
        </authorList>
    </citation>
    <scope>NUCLEOTIDE SEQUENCE [LARGE SCALE GENOMIC DNA]</scope>
    <source>
        <strain evidence="5">201300427</strain>
    </source>
</reference>
<feature type="domain" description="TPM" evidence="4">
    <location>
        <begin position="30"/>
        <end position="152"/>
    </location>
</feature>
<keyword evidence="3" id="KW-0732">Signal</keyword>
<dbReference type="PANTHER" id="PTHR30373:SF2">
    <property type="entry name" value="UPF0603 PROTEIN YGCG"/>
    <property type="match status" value="1"/>
</dbReference>
<keyword evidence="2" id="KW-0812">Transmembrane</keyword>
<evidence type="ECO:0000256" key="3">
    <source>
        <dbReference type="SAM" id="SignalP"/>
    </source>
</evidence>
<accession>A0A4R9LZ84</accession>
<keyword evidence="2" id="KW-0472">Membrane</keyword>
<dbReference type="InterPro" id="IPR007621">
    <property type="entry name" value="TPM_dom"/>
</dbReference>
<dbReference type="PANTHER" id="PTHR30373">
    <property type="entry name" value="UPF0603 PROTEIN YGCG"/>
    <property type="match status" value="1"/>
</dbReference>
<dbReference type="RefSeq" id="WP_135759986.1">
    <property type="nucleotide sequence ID" value="NZ_RQHW01000028.1"/>
</dbReference>
<keyword evidence="6" id="KW-1185">Reference proteome</keyword>
<evidence type="ECO:0000256" key="1">
    <source>
        <dbReference type="SAM" id="MobiDB-lite"/>
    </source>
</evidence>
<dbReference type="OrthoDB" id="9810918at2"/>
<keyword evidence="2" id="KW-1133">Transmembrane helix</keyword>
<dbReference type="Proteomes" id="UP000298058">
    <property type="component" value="Unassembled WGS sequence"/>
</dbReference>
<dbReference type="Gene3D" id="3.10.310.50">
    <property type="match status" value="1"/>
</dbReference>
<comment type="caution">
    <text evidence="5">The sequence shown here is derived from an EMBL/GenBank/DDBJ whole genome shotgun (WGS) entry which is preliminary data.</text>
</comment>
<evidence type="ECO:0000313" key="6">
    <source>
        <dbReference type="Proteomes" id="UP000298058"/>
    </source>
</evidence>
<evidence type="ECO:0000313" key="5">
    <source>
        <dbReference type="EMBL" id="TGN19670.1"/>
    </source>
</evidence>
<evidence type="ECO:0000259" key="4">
    <source>
        <dbReference type="Pfam" id="PF04536"/>
    </source>
</evidence>
<sequence length="311" mass="34910">MKSLAFLLFCFVSWQSTFAREVPPLTRRVTAEPGLLSFMFADKMEALLEKHEKETTNQIAILAIYSLEGENLEEYSIKVVEEWKLGQKKHDNGILILLAVTERKARIEVGYGLEWMLTDVYCNRILNQVMIPEFKKENYEAGLEKGVLALMEVLEGGEPPKEQSIWEKFVSFHGVGAEEGEYWLYLFGLPFVAIIFIFAFIGAFHRDSSSWFMFFFLLIFFQWVPSMFYGFWGWLLSNLVYLIGFPFVRWGRDKISWLRKISDKVTDNVSYSEGSGGTSDGGGFSSGGSSSGGGFSGGGGSFGGGGSSGSW</sequence>
<dbReference type="Pfam" id="PF04536">
    <property type="entry name" value="TPM_phosphatase"/>
    <property type="match status" value="1"/>
</dbReference>
<gene>
    <name evidence="5" type="ORF">EHS15_07785</name>
</gene>
<feature type="transmembrane region" description="Helical" evidence="2">
    <location>
        <begin position="182"/>
        <end position="201"/>
    </location>
</feature>
<feature type="compositionally biased region" description="Gly residues" evidence="1">
    <location>
        <begin position="274"/>
        <end position="311"/>
    </location>
</feature>
<protein>
    <recommendedName>
        <fullName evidence="4">TPM domain-containing protein</fullName>
    </recommendedName>
</protein>
<dbReference type="AlphaFoldDB" id="A0A4R9LZ84"/>
<feature type="signal peptide" evidence="3">
    <location>
        <begin position="1"/>
        <end position="19"/>
    </location>
</feature>
<dbReference type="EMBL" id="RQHW01000028">
    <property type="protein sequence ID" value="TGN19670.1"/>
    <property type="molecule type" value="Genomic_DNA"/>
</dbReference>
<proteinExistence type="predicted"/>
<feature type="transmembrane region" description="Helical" evidence="2">
    <location>
        <begin position="208"/>
        <end position="225"/>
    </location>
</feature>
<organism evidence="5 6">
    <name type="scientific">Leptospira idonii</name>
    <dbReference type="NCBI Taxonomy" id="1193500"/>
    <lineage>
        <taxon>Bacteria</taxon>
        <taxon>Pseudomonadati</taxon>
        <taxon>Spirochaetota</taxon>
        <taxon>Spirochaetia</taxon>
        <taxon>Leptospirales</taxon>
        <taxon>Leptospiraceae</taxon>
        <taxon>Leptospira</taxon>
    </lineage>
</organism>
<name>A0A4R9LZ84_9LEPT</name>
<feature type="region of interest" description="Disordered" evidence="1">
    <location>
        <begin position="271"/>
        <end position="311"/>
    </location>
</feature>
<feature type="chain" id="PRO_5020414170" description="TPM domain-containing protein" evidence="3">
    <location>
        <begin position="20"/>
        <end position="311"/>
    </location>
</feature>